<dbReference type="EMBL" id="AP024597">
    <property type="protein sequence ID" value="BCU69128.1"/>
    <property type="molecule type" value="Genomic_DNA"/>
</dbReference>
<dbReference type="GeneID" id="66162173"/>
<gene>
    <name evidence="1" type="ORF">KN1_04250</name>
</gene>
<sequence>MKVVCPVCNRLFEAECSPYKESYNEIVYYFDTEMCLLAFRSEPGKFVFNCQGKKGVP</sequence>
<accession>A0A8D5U4V0</accession>
<proteinExistence type="predicted"/>
<dbReference type="AlphaFoldDB" id="A0A8D5U4V0"/>
<keyword evidence="2" id="KW-1185">Reference proteome</keyword>
<evidence type="ECO:0008006" key="3">
    <source>
        <dbReference type="Google" id="ProtNLM"/>
    </source>
</evidence>
<evidence type="ECO:0000313" key="1">
    <source>
        <dbReference type="EMBL" id="BCU69128.1"/>
    </source>
</evidence>
<dbReference type="Proteomes" id="UP000825123">
    <property type="component" value="Chromosome"/>
</dbReference>
<protein>
    <recommendedName>
        <fullName evidence="3">YHS domain-containing protein</fullName>
    </recommendedName>
</protein>
<dbReference type="KEGG" id="csty:KN1_04250"/>
<dbReference type="RefSeq" id="WP_221289187.1">
    <property type="nucleotide sequence ID" value="NZ_AP024597.1"/>
</dbReference>
<name>A0A8D5U4V0_9CREN</name>
<organism evidence="1 2">
    <name type="scientific">Stygiolobus caldivivus</name>
    <dbReference type="NCBI Taxonomy" id="2824673"/>
    <lineage>
        <taxon>Archaea</taxon>
        <taxon>Thermoproteota</taxon>
        <taxon>Thermoprotei</taxon>
        <taxon>Sulfolobales</taxon>
        <taxon>Sulfolobaceae</taxon>
        <taxon>Stygiolobus</taxon>
    </lineage>
</organism>
<evidence type="ECO:0000313" key="2">
    <source>
        <dbReference type="Proteomes" id="UP000825123"/>
    </source>
</evidence>
<reference evidence="1 2" key="1">
    <citation type="submission" date="2021-04" db="EMBL/GenBank/DDBJ databases">
        <title>Complete genome sequence of Stygiolobus sp. KN-1.</title>
        <authorList>
            <person name="Nakamura K."/>
            <person name="Sakai H."/>
            <person name="Kurosawa N."/>
        </authorList>
    </citation>
    <scope>NUCLEOTIDE SEQUENCE [LARGE SCALE GENOMIC DNA]</scope>
    <source>
        <strain evidence="1 2">KN-1</strain>
    </source>
</reference>